<gene>
    <name evidence="2" type="ORF">B0J12DRAFT_766252</name>
</gene>
<evidence type="ECO:0000313" key="3">
    <source>
        <dbReference type="Proteomes" id="UP000774617"/>
    </source>
</evidence>
<feature type="compositionally biased region" description="Polar residues" evidence="1">
    <location>
        <begin position="166"/>
        <end position="180"/>
    </location>
</feature>
<sequence length="490" mass="54490">MLPDQIASALQTLSAASSEELLPHSKEVLQVFAKLRQFLPADNSGVATGQLSTLRASPPSGVDTLIQESQAYLSLPREIPEESSSVQSSNSNRLNGNITHSCGEESWVHEGNNPPSSQVTHASACSAAPDSSLERFLTDQRWIDLSDPVPSSHQLDVNSEIPFASTDWTGPSTSQTGSHPNDQRVERSLLDLSWVDTSITPNSREPNNENGWPLFLPQTPRQNANTLPVCVPADCPSILSLDGTGLSSTSLPEHRQYISGSKGNQQERIAKKKNRYQPSDKLWEKMTSNKNVIEEYIKYPIDVAVGEPSSVYDDIRLVDIVCVDGQSNPAFQNIFRKVLAHRSITIQYQDWCGSSHANGRTRHFSRASFSRNGDFRNPKIVANALKYGLKLDRIEKAAKLPTASILFCVGFWEFKQTPEQDLVRLIERMEVSEPELWDILKANARWFEDCQALYSSMFAVLLPWAQANVQQRIARQSIKGGSMKAVRNVE</sequence>
<feature type="region of interest" description="Disordered" evidence="1">
    <location>
        <begin position="255"/>
        <end position="275"/>
    </location>
</feature>
<name>A0ABQ8FXN7_9PEZI</name>
<dbReference type="Proteomes" id="UP000774617">
    <property type="component" value="Unassembled WGS sequence"/>
</dbReference>
<feature type="region of interest" description="Disordered" evidence="1">
    <location>
        <begin position="163"/>
        <end position="183"/>
    </location>
</feature>
<comment type="caution">
    <text evidence="2">The sequence shown here is derived from an EMBL/GenBank/DDBJ whole genome shotgun (WGS) entry which is preliminary data.</text>
</comment>
<evidence type="ECO:0000313" key="2">
    <source>
        <dbReference type="EMBL" id="KAH7033953.1"/>
    </source>
</evidence>
<protein>
    <submittedName>
        <fullName evidence="2">Uncharacterized protein</fullName>
    </submittedName>
</protein>
<keyword evidence="3" id="KW-1185">Reference proteome</keyword>
<proteinExistence type="predicted"/>
<accession>A0ABQ8FXN7</accession>
<evidence type="ECO:0000256" key="1">
    <source>
        <dbReference type="SAM" id="MobiDB-lite"/>
    </source>
</evidence>
<organism evidence="2 3">
    <name type="scientific">Macrophomina phaseolina</name>
    <dbReference type="NCBI Taxonomy" id="35725"/>
    <lineage>
        <taxon>Eukaryota</taxon>
        <taxon>Fungi</taxon>
        <taxon>Dikarya</taxon>
        <taxon>Ascomycota</taxon>
        <taxon>Pezizomycotina</taxon>
        <taxon>Dothideomycetes</taxon>
        <taxon>Dothideomycetes incertae sedis</taxon>
        <taxon>Botryosphaeriales</taxon>
        <taxon>Botryosphaeriaceae</taxon>
        <taxon>Macrophomina</taxon>
    </lineage>
</organism>
<reference evidence="2 3" key="1">
    <citation type="journal article" date="2021" name="Nat. Commun.">
        <title>Genetic determinants of endophytism in the Arabidopsis root mycobiome.</title>
        <authorList>
            <person name="Mesny F."/>
            <person name="Miyauchi S."/>
            <person name="Thiergart T."/>
            <person name="Pickel B."/>
            <person name="Atanasova L."/>
            <person name="Karlsson M."/>
            <person name="Huettel B."/>
            <person name="Barry K.W."/>
            <person name="Haridas S."/>
            <person name="Chen C."/>
            <person name="Bauer D."/>
            <person name="Andreopoulos W."/>
            <person name="Pangilinan J."/>
            <person name="LaButti K."/>
            <person name="Riley R."/>
            <person name="Lipzen A."/>
            <person name="Clum A."/>
            <person name="Drula E."/>
            <person name="Henrissat B."/>
            <person name="Kohler A."/>
            <person name="Grigoriev I.V."/>
            <person name="Martin F.M."/>
            <person name="Hacquard S."/>
        </authorList>
    </citation>
    <scope>NUCLEOTIDE SEQUENCE [LARGE SCALE GENOMIC DNA]</scope>
    <source>
        <strain evidence="2 3">MPI-SDFR-AT-0080</strain>
    </source>
</reference>
<feature type="compositionally biased region" description="Polar residues" evidence="1">
    <location>
        <begin position="258"/>
        <end position="267"/>
    </location>
</feature>
<dbReference type="EMBL" id="JAGTJR010000039">
    <property type="protein sequence ID" value="KAH7033953.1"/>
    <property type="molecule type" value="Genomic_DNA"/>
</dbReference>